<reference evidence="5" key="1">
    <citation type="submission" date="2017-05" db="EMBL/GenBank/DDBJ databases">
        <title>Complete and WGS of Bordetella genogroups.</title>
        <authorList>
            <person name="Spilker T."/>
            <person name="Lipuma J."/>
        </authorList>
    </citation>
    <scope>NUCLEOTIDE SEQUENCE [LARGE SCALE GENOMIC DNA]</scope>
    <source>
        <strain evidence="5">AU16122</strain>
    </source>
</reference>
<dbReference type="AlphaFoldDB" id="A0A261RZ02"/>
<dbReference type="OrthoDB" id="9787219at2"/>
<dbReference type="EMBL" id="NEVM01000005">
    <property type="protein sequence ID" value="OZI30324.1"/>
    <property type="molecule type" value="Genomic_DNA"/>
</dbReference>
<dbReference type="InterPro" id="IPR036291">
    <property type="entry name" value="NAD(P)-bd_dom_sf"/>
</dbReference>
<dbReference type="SUPFAM" id="SSF51735">
    <property type="entry name" value="NAD(P)-binding Rossmann-fold domains"/>
    <property type="match status" value="1"/>
</dbReference>
<dbReference type="GO" id="GO:0016491">
    <property type="term" value="F:oxidoreductase activity"/>
    <property type="evidence" value="ECO:0007669"/>
    <property type="project" value="UniProtKB-KW"/>
</dbReference>
<dbReference type="Pfam" id="PF02826">
    <property type="entry name" value="2-Hacid_dh_C"/>
    <property type="match status" value="1"/>
</dbReference>
<dbReference type="SUPFAM" id="SSF52283">
    <property type="entry name" value="Formate/glycerate dehydrogenase catalytic domain-like"/>
    <property type="match status" value="1"/>
</dbReference>
<dbReference type="RefSeq" id="WP_094854753.1">
    <property type="nucleotide sequence ID" value="NZ_NEVM01000005.1"/>
</dbReference>
<dbReference type="InterPro" id="IPR006140">
    <property type="entry name" value="D-isomer_DH_NAD-bd"/>
</dbReference>
<keyword evidence="1" id="KW-0560">Oxidoreductase</keyword>
<evidence type="ECO:0000313" key="4">
    <source>
        <dbReference type="EMBL" id="OZI30324.1"/>
    </source>
</evidence>
<dbReference type="PANTHER" id="PTHR43333:SF1">
    <property type="entry name" value="D-ISOMER SPECIFIC 2-HYDROXYACID DEHYDROGENASE NAD-BINDING DOMAIN-CONTAINING PROTEIN"/>
    <property type="match status" value="1"/>
</dbReference>
<keyword evidence="4" id="KW-0670">Pyruvate</keyword>
<sequence length="325" mass="34840">MSSTLPSSPGAAAARPRIALLSSKIDMAYLVPAFAEVYPQAELVLDPGPGDRESIVAAVCWAPRHGELAALPNLRLIQSIGAGIDHIASDPDLPDVPLCRIVDDDMGAGMAAYVCWAVTHRQRHMQDYADSAAAGRWEEQPIVSPRDHRVGIAGMGELGARCALALRAIGYAVRGWSRGPKTGLPADIALFHGDAQRGDFLAGCDTLVCLLPATPETFGMFDARLFARLPRGAHFVNVGRGAHVVEDDLLRALDDGALGYATLDTFIQEPLPPDHRFWRHPRVRVTPHIATRTSATAIARQTRDNLEAVLQGRAGDVAVTPGKGY</sequence>
<evidence type="ECO:0000256" key="1">
    <source>
        <dbReference type="ARBA" id="ARBA00023002"/>
    </source>
</evidence>
<dbReference type="PANTHER" id="PTHR43333">
    <property type="entry name" value="2-HACID_DH_C DOMAIN-CONTAINING PROTEIN"/>
    <property type="match status" value="1"/>
</dbReference>
<evidence type="ECO:0000256" key="2">
    <source>
        <dbReference type="ARBA" id="ARBA00023027"/>
    </source>
</evidence>
<dbReference type="GO" id="GO:0051287">
    <property type="term" value="F:NAD binding"/>
    <property type="evidence" value="ECO:0007669"/>
    <property type="project" value="InterPro"/>
</dbReference>
<keyword evidence="5" id="KW-1185">Reference proteome</keyword>
<accession>A0A261RZ02</accession>
<protein>
    <submittedName>
        <fullName evidence="4">Glyoxylate/hydroxypyruvate reductase A</fullName>
    </submittedName>
</protein>
<keyword evidence="2" id="KW-0520">NAD</keyword>
<gene>
    <name evidence="4" type="ORF">CAL29_19955</name>
</gene>
<name>A0A261RZ02_9BORD</name>
<dbReference type="CDD" id="cd12164">
    <property type="entry name" value="GDH_like_2"/>
    <property type="match status" value="1"/>
</dbReference>
<comment type="caution">
    <text evidence="4">The sequence shown here is derived from an EMBL/GenBank/DDBJ whole genome shotgun (WGS) entry which is preliminary data.</text>
</comment>
<dbReference type="Gene3D" id="3.40.50.720">
    <property type="entry name" value="NAD(P)-binding Rossmann-like Domain"/>
    <property type="match status" value="2"/>
</dbReference>
<feature type="domain" description="D-isomer specific 2-hydroxyacid dehydrogenase NAD-binding" evidence="3">
    <location>
        <begin position="120"/>
        <end position="290"/>
    </location>
</feature>
<organism evidence="4 5">
    <name type="scientific">Bordetella genomosp. 10</name>
    <dbReference type="NCBI Taxonomy" id="1416804"/>
    <lineage>
        <taxon>Bacteria</taxon>
        <taxon>Pseudomonadati</taxon>
        <taxon>Pseudomonadota</taxon>
        <taxon>Betaproteobacteria</taxon>
        <taxon>Burkholderiales</taxon>
        <taxon>Alcaligenaceae</taxon>
        <taxon>Bordetella</taxon>
    </lineage>
</organism>
<proteinExistence type="predicted"/>
<dbReference type="Proteomes" id="UP000216020">
    <property type="component" value="Unassembled WGS sequence"/>
</dbReference>
<evidence type="ECO:0000313" key="5">
    <source>
        <dbReference type="Proteomes" id="UP000216020"/>
    </source>
</evidence>
<evidence type="ECO:0000259" key="3">
    <source>
        <dbReference type="Pfam" id="PF02826"/>
    </source>
</evidence>